<feature type="region of interest" description="Disordered" evidence="1">
    <location>
        <begin position="74"/>
        <end position="103"/>
    </location>
</feature>
<feature type="compositionally biased region" description="Gly residues" evidence="1">
    <location>
        <begin position="77"/>
        <end position="92"/>
    </location>
</feature>
<protein>
    <submittedName>
        <fullName evidence="2">Uncharacterized protein</fullName>
    </submittedName>
</protein>
<organism evidence="2">
    <name type="scientific">marine sediment metagenome</name>
    <dbReference type="NCBI Taxonomy" id="412755"/>
    <lineage>
        <taxon>unclassified sequences</taxon>
        <taxon>metagenomes</taxon>
        <taxon>ecological metagenomes</taxon>
    </lineage>
</organism>
<name>X1S2H7_9ZZZZ</name>
<evidence type="ECO:0000313" key="2">
    <source>
        <dbReference type="EMBL" id="GAI87073.1"/>
    </source>
</evidence>
<proteinExistence type="predicted"/>
<dbReference type="AlphaFoldDB" id="X1S2H7"/>
<gene>
    <name evidence="2" type="ORF">S12H4_17820</name>
</gene>
<evidence type="ECO:0000256" key="1">
    <source>
        <dbReference type="SAM" id="MobiDB-lite"/>
    </source>
</evidence>
<reference evidence="2" key="1">
    <citation type="journal article" date="2014" name="Front. Microbiol.">
        <title>High frequency of phylogenetically diverse reductive dehalogenase-homologous genes in deep subseafloor sedimentary metagenomes.</title>
        <authorList>
            <person name="Kawai M."/>
            <person name="Futagami T."/>
            <person name="Toyoda A."/>
            <person name="Takaki Y."/>
            <person name="Nishi S."/>
            <person name="Hori S."/>
            <person name="Arai W."/>
            <person name="Tsubouchi T."/>
            <person name="Morono Y."/>
            <person name="Uchiyama I."/>
            <person name="Ito T."/>
            <person name="Fujiyama A."/>
            <person name="Inagaki F."/>
            <person name="Takami H."/>
        </authorList>
    </citation>
    <scope>NUCLEOTIDE SEQUENCE</scope>
    <source>
        <strain evidence="2">Expedition CK06-06</strain>
    </source>
</reference>
<sequence length="103" mass="10393">MIQAGVPCVIAVESVRNVYDLTPLETDSIITIALNVEAECEDGISECINVARICPTLPLLALYSTGSGLEQAVGPAGTKGLGDTGSSGGGPCPGETRCSVSPN</sequence>
<dbReference type="EMBL" id="BARW01008747">
    <property type="protein sequence ID" value="GAI87073.1"/>
    <property type="molecule type" value="Genomic_DNA"/>
</dbReference>
<comment type="caution">
    <text evidence="2">The sequence shown here is derived from an EMBL/GenBank/DDBJ whole genome shotgun (WGS) entry which is preliminary data.</text>
</comment>
<accession>X1S2H7</accession>